<dbReference type="GO" id="GO:0030719">
    <property type="term" value="P:P granule organization"/>
    <property type="evidence" value="ECO:0007669"/>
    <property type="project" value="TreeGrafter"/>
</dbReference>
<accession>N6UDA6</accession>
<protein>
    <submittedName>
        <fullName evidence="1">Uncharacterized protein</fullName>
    </submittedName>
</protein>
<evidence type="ECO:0000313" key="1">
    <source>
        <dbReference type="EMBL" id="ENN79680.1"/>
    </source>
</evidence>
<dbReference type="InterPro" id="IPR035437">
    <property type="entry name" value="SNase_OB-fold_sf"/>
</dbReference>
<dbReference type="OrthoDB" id="9989103at2759"/>
<dbReference type="GO" id="GO:0043186">
    <property type="term" value="C:P granule"/>
    <property type="evidence" value="ECO:0007669"/>
    <property type="project" value="TreeGrafter"/>
</dbReference>
<gene>
    <name evidence="1" type="ORF">YQE_03885</name>
</gene>
<dbReference type="InterPro" id="IPR050621">
    <property type="entry name" value="Tudor_domain_containing"/>
</dbReference>
<organism evidence="1">
    <name type="scientific">Dendroctonus ponderosae</name>
    <name type="common">Mountain pine beetle</name>
    <dbReference type="NCBI Taxonomy" id="77166"/>
    <lineage>
        <taxon>Eukaryota</taxon>
        <taxon>Metazoa</taxon>
        <taxon>Ecdysozoa</taxon>
        <taxon>Arthropoda</taxon>
        <taxon>Hexapoda</taxon>
        <taxon>Insecta</taxon>
        <taxon>Pterygota</taxon>
        <taxon>Neoptera</taxon>
        <taxon>Endopterygota</taxon>
        <taxon>Coleoptera</taxon>
        <taxon>Polyphaga</taxon>
        <taxon>Cucujiformia</taxon>
        <taxon>Curculionidae</taxon>
        <taxon>Scolytinae</taxon>
        <taxon>Dendroctonus</taxon>
    </lineage>
</organism>
<dbReference type="PROSITE" id="PS50304">
    <property type="entry name" value="TUDOR"/>
    <property type="match status" value="1"/>
</dbReference>
<dbReference type="HOGENOM" id="CLU_1273413_0_0_1"/>
<dbReference type="InterPro" id="IPR002999">
    <property type="entry name" value="Tudor"/>
</dbReference>
<sequence length="217" mass="24582">MIDENYAIEEMVIGAIKDTENGVIDETKTGMIKVNVEIVLTEGTEIEDPEIENIPIDPEETENKTIEYRRIDTVPMTESIVFEMIINLTIGIIQMPEFKTMMEEIQQFYKGRKAELSAVGAPVIGLFPEDSVLYRGQVLEVLGNQYKVLYVDFGNVSTVNKVWPIDKKFMQMPAQAICCGFKGIEPIGGNWPDPSTFAQYFGKDCFMARFLEKNGDR</sequence>
<reference evidence="1" key="1">
    <citation type="journal article" date="2013" name="Genome Biol.">
        <title>Draft genome of the mountain pine beetle, Dendroctonus ponderosae Hopkins, a major forest pest.</title>
        <authorList>
            <person name="Keeling C.I."/>
            <person name="Yuen M.M."/>
            <person name="Liao N.Y."/>
            <person name="Docking T.R."/>
            <person name="Chan S.K."/>
            <person name="Taylor G.A."/>
            <person name="Palmquist D.L."/>
            <person name="Jackman S.D."/>
            <person name="Nguyen A."/>
            <person name="Li M."/>
            <person name="Henderson H."/>
            <person name="Janes J.K."/>
            <person name="Zhao Y."/>
            <person name="Pandoh P."/>
            <person name="Moore R."/>
            <person name="Sperling F.A."/>
            <person name="Huber D.P."/>
            <person name="Birol I."/>
            <person name="Jones S.J."/>
            <person name="Bohlmann J."/>
        </authorList>
    </citation>
    <scope>NUCLEOTIDE SEQUENCE</scope>
</reference>
<name>N6UDA6_DENPD</name>
<dbReference type="PANTHER" id="PTHR22948">
    <property type="entry name" value="TUDOR DOMAIN CONTAINING PROTEIN"/>
    <property type="match status" value="1"/>
</dbReference>
<dbReference type="GO" id="GO:0034587">
    <property type="term" value="P:piRNA processing"/>
    <property type="evidence" value="ECO:0007669"/>
    <property type="project" value="TreeGrafter"/>
</dbReference>
<dbReference type="AlphaFoldDB" id="N6UDA6"/>
<feature type="non-terminal residue" evidence="1">
    <location>
        <position position="1"/>
    </location>
</feature>
<dbReference type="EMBL" id="KB740664">
    <property type="protein sequence ID" value="ENN79680.1"/>
    <property type="molecule type" value="Genomic_DNA"/>
</dbReference>
<dbReference type="Gene3D" id="2.40.50.90">
    <property type="match status" value="1"/>
</dbReference>
<dbReference type="Gene3D" id="2.30.30.140">
    <property type="match status" value="1"/>
</dbReference>
<proteinExistence type="predicted"/>
<dbReference type="SUPFAM" id="SSF63748">
    <property type="entry name" value="Tudor/PWWP/MBT"/>
    <property type="match status" value="1"/>
</dbReference>
<dbReference type="PANTHER" id="PTHR22948:SF29">
    <property type="entry name" value="FI02030P-RELATED"/>
    <property type="match status" value="1"/>
</dbReference>
<dbReference type="SMART" id="SM00333">
    <property type="entry name" value="TUDOR"/>
    <property type="match status" value="1"/>
</dbReference>
<dbReference type="GO" id="GO:0007283">
    <property type="term" value="P:spermatogenesis"/>
    <property type="evidence" value="ECO:0007669"/>
    <property type="project" value="TreeGrafter"/>
</dbReference>
<dbReference type="Pfam" id="PF00567">
    <property type="entry name" value="TUDOR"/>
    <property type="match status" value="1"/>
</dbReference>